<sequence length="180" mass="20744">MALTTQQQYGTGNPIIHSDPSHWESGIDALDNPTFWQILCNLIKTWRYLYWYKTTYMQKQQEIARKYFGNDIPDLGELEKKSHPNIKAFIYQVGLQSTEEAIFHAVPLIGLPVFSDQQTDVQKMVSLGVGKKLNIFNIDRFDLVKAIQSVAGDGSYKQRLLKLRDLMEDKPYDSLENAVR</sequence>
<dbReference type="InterPro" id="IPR002213">
    <property type="entry name" value="UDP_glucos_trans"/>
</dbReference>
<dbReference type="GeneID" id="107222533"/>
<organism evidence="4 5">
    <name type="scientific">Neodiprion lecontei</name>
    <name type="common">Redheaded pine sawfly</name>
    <dbReference type="NCBI Taxonomy" id="441921"/>
    <lineage>
        <taxon>Eukaryota</taxon>
        <taxon>Metazoa</taxon>
        <taxon>Ecdysozoa</taxon>
        <taxon>Arthropoda</taxon>
        <taxon>Hexapoda</taxon>
        <taxon>Insecta</taxon>
        <taxon>Pterygota</taxon>
        <taxon>Neoptera</taxon>
        <taxon>Endopterygota</taxon>
        <taxon>Hymenoptera</taxon>
        <taxon>Tenthredinoidea</taxon>
        <taxon>Diprionidae</taxon>
        <taxon>Diprioninae</taxon>
        <taxon>Neodiprion</taxon>
    </lineage>
</organism>
<name>A0ABM3GNY8_NEOLC</name>
<gene>
    <name evidence="5" type="primary">LOC107222533</name>
</gene>
<evidence type="ECO:0000256" key="3">
    <source>
        <dbReference type="ARBA" id="ARBA00022679"/>
    </source>
</evidence>
<evidence type="ECO:0000256" key="1">
    <source>
        <dbReference type="ARBA" id="ARBA00009995"/>
    </source>
</evidence>
<dbReference type="PANTHER" id="PTHR48043:SF159">
    <property type="entry name" value="EG:EG0003.4 PROTEIN-RELATED"/>
    <property type="match status" value="1"/>
</dbReference>
<dbReference type="Proteomes" id="UP000829291">
    <property type="component" value="Chromosome 7"/>
</dbReference>
<proteinExistence type="inferred from homology"/>
<keyword evidence="4" id="KW-1185">Reference proteome</keyword>
<reference evidence="5" key="1">
    <citation type="submission" date="2025-08" db="UniProtKB">
        <authorList>
            <consortium name="RefSeq"/>
        </authorList>
    </citation>
    <scope>IDENTIFICATION</scope>
    <source>
        <tissue evidence="5">Thorax and Abdomen</tissue>
    </source>
</reference>
<keyword evidence="3" id="KW-0808">Transferase</keyword>
<dbReference type="InterPro" id="IPR050271">
    <property type="entry name" value="UDP-glycosyltransferase"/>
</dbReference>
<comment type="similarity">
    <text evidence="1">Belongs to the UDP-glycosyltransferase family.</text>
</comment>
<protein>
    <submittedName>
        <fullName evidence="5">UDP-glucuronosyltransferase 2A3-like</fullName>
    </submittedName>
</protein>
<dbReference type="RefSeq" id="XP_046601983.1">
    <property type="nucleotide sequence ID" value="XM_046746027.1"/>
</dbReference>
<evidence type="ECO:0000313" key="5">
    <source>
        <dbReference type="RefSeq" id="XP_046601983.1"/>
    </source>
</evidence>
<dbReference type="PANTHER" id="PTHR48043">
    <property type="entry name" value="EG:EG0003.4 PROTEIN-RELATED"/>
    <property type="match status" value="1"/>
</dbReference>
<dbReference type="Pfam" id="PF00201">
    <property type="entry name" value="UDPGT"/>
    <property type="match status" value="1"/>
</dbReference>
<dbReference type="Gene3D" id="3.40.50.2000">
    <property type="entry name" value="Glycogen Phosphorylase B"/>
    <property type="match status" value="1"/>
</dbReference>
<evidence type="ECO:0000313" key="4">
    <source>
        <dbReference type="Proteomes" id="UP000829291"/>
    </source>
</evidence>
<accession>A0ABM3GNY8</accession>
<dbReference type="SUPFAM" id="SSF53756">
    <property type="entry name" value="UDP-Glycosyltransferase/glycogen phosphorylase"/>
    <property type="match status" value="1"/>
</dbReference>
<evidence type="ECO:0000256" key="2">
    <source>
        <dbReference type="ARBA" id="ARBA00022676"/>
    </source>
</evidence>
<keyword evidence="2" id="KW-0328">Glycosyltransferase</keyword>